<dbReference type="RefSeq" id="WP_344975482.1">
    <property type="nucleotide sequence ID" value="NZ_BAABDD010000030.1"/>
</dbReference>
<evidence type="ECO:0000313" key="2">
    <source>
        <dbReference type="EMBL" id="GAA3760360.1"/>
    </source>
</evidence>
<dbReference type="PANTHER" id="PTHR38030">
    <property type="entry name" value="PROTOPORPHYRINOGEN IX DEHYDROGENASE [MENAQUINONE]"/>
    <property type="match status" value="1"/>
</dbReference>
<dbReference type="InterPro" id="IPR052200">
    <property type="entry name" value="Protoporphyrinogen_IX_DH"/>
</dbReference>
<evidence type="ECO:0000313" key="3">
    <source>
        <dbReference type="Proteomes" id="UP001500908"/>
    </source>
</evidence>
<comment type="caution">
    <text evidence="2">The sequence shown here is derived from an EMBL/GenBank/DDBJ whole genome shotgun (WGS) entry which is preliminary data.</text>
</comment>
<sequence>MRVLIGYASKHGSTREIAERVAQRLREHSHNAEARPFARARRADAYEVIVLGSAVYYSRWLKEATAYVRRNATALAARPAWLFSVGAARAVGARFNAPVNPPRDVTSIQRKIRPRGHRFFAGALRKEQLPLPGRLLSRLMRSGRADFRDWADIDAWADKIAAELAASGTSNGRSKAAKN</sequence>
<dbReference type="EMBL" id="BAABDD010000030">
    <property type="protein sequence ID" value="GAA3760360.1"/>
    <property type="molecule type" value="Genomic_DNA"/>
</dbReference>
<keyword evidence="3" id="KW-1185">Reference proteome</keyword>
<evidence type="ECO:0000259" key="1">
    <source>
        <dbReference type="PROSITE" id="PS50902"/>
    </source>
</evidence>
<dbReference type="Gene3D" id="3.40.50.360">
    <property type="match status" value="1"/>
</dbReference>
<dbReference type="PANTHER" id="PTHR38030:SF2">
    <property type="entry name" value="PROTOPORPHYRINOGEN IX DEHYDROGENASE [QUINONE]"/>
    <property type="match status" value="1"/>
</dbReference>
<dbReference type="Proteomes" id="UP001500908">
    <property type="component" value="Unassembled WGS sequence"/>
</dbReference>
<gene>
    <name evidence="2" type="ORF">GCM10022402_42860</name>
</gene>
<organism evidence="2 3">
    <name type="scientific">Salinactinospora qingdaonensis</name>
    <dbReference type="NCBI Taxonomy" id="702744"/>
    <lineage>
        <taxon>Bacteria</taxon>
        <taxon>Bacillati</taxon>
        <taxon>Actinomycetota</taxon>
        <taxon>Actinomycetes</taxon>
        <taxon>Streptosporangiales</taxon>
        <taxon>Nocardiopsidaceae</taxon>
        <taxon>Salinactinospora</taxon>
    </lineage>
</organism>
<reference evidence="3" key="1">
    <citation type="journal article" date="2019" name="Int. J. Syst. Evol. Microbiol.">
        <title>The Global Catalogue of Microorganisms (GCM) 10K type strain sequencing project: providing services to taxonomists for standard genome sequencing and annotation.</title>
        <authorList>
            <consortium name="The Broad Institute Genomics Platform"/>
            <consortium name="The Broad Institute Genome Sequencing Center for Infectious Disease"/>
            <person name="Wu L."/>
            <person name="Ma J."/>
        </authorList>
    </citation>
    <scope>NUCLEOTIDE SEQUENCE [LARGE SCALE GENOMIC DNA]</scope>
    <source>
        <strain evidence="3">JCM 17137</strain>
    </source>
</reference>
<dbReference type="SUPFAM" id="SSF52218">
    <property type="entry name" value="Flavoproteins"/>
    <property type="match status" value="1"/>
</dbReference>
<protein>
    <recommendedName>
        <fullName evidence="1">Flavodoxin-like domain-containing protein</fullName>
    </recommendedName>
</protein>
<dbReference type="Pfam" id="PF12724">
    <property type="entry name" value="Flavodoxin_5"/>
    <property type="match status" value="1"/>
</dbReference>
<dbReference type="InterPro" id="IPR026816">
    <property type="entry name" value="Flavodoxin_dom"/>
</dbReference>
<dbReference type="PROSITE" id="PS50902">
    <property type="entry name" value="FLAVODOXIN_LIKE"/>
    <property type="match status" value="1"/>
</dbReference>
<name>A0ABP7GDK4_9ACTN</name>
<accession>A0ABP7GDK4</accession>
<dbReference type="InterPro" id="IPR008254">
    <property type="entry name" value="Flavodoxin/NO_synth"/>
</dbReference>
<dbReference type="InterPro" id="IPR029039">
    <property type="entry name" value="Flavoprotein-like_sf"/>
</dbReference>
<feature type="domain" description="Flavodoxin-like" evidence="1">
    <location>
        <begin position="3"/>
        <end position="161"/>
    </location>
</feature>
<proteinExistence type="predicted"/>